<dbReference type="EMBL" id="NEVQ01000013">
    <property type="protein sequence ID" value="OZI56139.1"/>
    <property type="molecule type" value="Genomic_DNA"/>
</dbReference>
<sequence length="259" mass="28763">MSERTQWGDYQWELLHDGPQSPELHMALDAVITDEVGAGLRPPTLRIWEWSQPAVIIGRFQSLKNEVDPEGAQRHGVKVVRRVSGGGAMFVEPGNTITYSLSVPQALVQGMSFQQSYEFLDAWVIQALHDLGIKAWYQPLNDIASESGKIGGAAQARRAGAVLHHVTMSYDIDAEKMVQVLRIGREKLSDKGTTSAKKRVDPLRSQTGLERDVIIERMLQTFRGLASLTPISLSQTTLEKAQAQARDKFSSQEWTAQVP</sequence>
<evidence type="ECO:0000313" key="2">
    <source>
        <dbReference type="EMBL" id="OZI56139.1"/>
    </source>
</evidence>
<dbReference type="Proteomes" id="UP000216885">
    <property type="component" value="Unassembled WGS sequence"/>
</dbReference>
<name>A0A261U2P4_9BORD</name>
<dbReference type="InterPro" id="IPR045864">
    <property type="entry name" value="aa-tRNA-synth_II/BPL/LPL"/>
</dbReference>
<dbReference type="RefSeq" id="WP_094837962.1">
    <property type="nucleotide sequence ID" value="NZ_NEVQ01000013.1"/>
</dbReference>
<dbReference type="PROSITE" id="PS51733">
    <property type="entry name" value="BPL_LPL_CATALYTIC"/>
    <property type="match status" value="1"/>
</dbReference>
<evidence type="ECO:0000313" key="3">
    <source>
        <dbReference type="Proteomes" id="UP000216885"/>
    </source>
</evidence>
<dbReference type="PANTHER" id="PTHR43679">
    <property type="entry name" value="OCTANOYLTRANSFERASE LIPM-RELATED"/>
    <property type="match status" value="1"/>
</dbReference>
<proteinExistence type="predicted"/>
<dbReference type="InterPro" id="IPR050664">
    <property type="entry name" value="Octanoyltrans_LipM/LipL"/>
</dbReference>
<organism evidence="2 3">
    <name type="scientific">Bordetella genomosp. 4</name>
    <dbReference type="NCBI Taxonomy" id="463044"/>
    <lineage>
        <taxon>Bacteria</taxon>
        <taxon>Pseudomonadati</taxon>
        <taxon>Pseudomonadota</taxon>
        <taxon>Betaproteobacteria</taxon>
        <taxon>Burkholderiales</taxon>
        <taxon>Alcaligenaceae</taxon>
        <taxon>Bordetella</taxon>
    </lineage>
</organism>
<dbReference type="PANTHER" id="PTHR43679:SF2">
    <property type="entry name" value="OCTANOYL-[GCVH]:PROTEIN N-OCTANOYLTRANSFERASE"/>
    <property type="match status" value="1"/>
</dbReference>
<protein>
    <submittedName>
        <fullName evidence="2">Lipoate--protein ligase</fullName>
    </submittedName>
</protein>
<feature type="domain" description="BPL/LPL catalytic" evidence="1">
    <location>
        <begin position="39"/>
        <end position="230"/>
    </location>
</feature>
<keyword evidence="2" id="KW-0436">Ligase</keyword>
<dbReference type="Pfam" id="PF21948">
    <property type="entry name" value="LplA-B_cat"/>
    <property type="match status" value="1"/>
</dbReference>
<dbReference type="InterPro" id="IPR004143">
    <property type="entry name" value="BPL_LPL_catalytic"/>
</dbReference>
<reference evidence="2 3" key="1">
    <citation type="submission" date="2017-05" db="EMBL/GenBank/DDBJ databases">
        <title>Complete and WGS of Bordetella genogroups.</title>
        <authorList>
            <person name="Spilker T."/>
            <person name="LiPuma J."/>
        </authorList>
    </citation>
    <scope>NUCLEOTIDE SEQUENCE [LARGE SCALE GENOMIC DNA]</scope>
    <source>
        <strain evidence="2 3">AU9919</strain>
    </source>
</reference>
<evidence type="ECO:0000259" key="1">
    <source>
        <dbReference type="PROSITE" id="PS51733"/>
    </source>
</evidence>
<dbReference type="GO" id="GO:0016874">
    <property type="term" value="F:ligase activity"/>
    <property type="evidence" value="ECO:0007669"/>
    <property type="project" value="UniProtKB-KW"/>
</dbReference>
<gene>
    <name evidence="2" type="ORF">CAL20_11880</name>
</gene>
<comment type="caution">
    <text evidence="2">The sequence shown here is derived from an EMBL/GenBank/DDBJ whole genome shotgun (WGS) entry which is preliminary data.</text>
</comment>
<keyword evidence="3" id="KW-1185">Reference proteome</keyword>
<dbReference type="Gene3D" id="3.30.930.10">
    <property type="entry name" value="Bira Bifunctional Protein, Domain 2"/>
    <property type="match status" value="1"/>
</dbReference>
<accession>A0A261U2P4</accession>
<dbReference type="AlphaFoldDB" id="A0A261U2P4"/>
<dbReference type="SUPFAM" id="SSF55681">
    <property type="entry name" value="Class II aaRS and biotin synthetases"/>
    <property type="match status" value="1"/>
</dbReference>
<dbReference type="CDD" id="cd16443">
    <property type="entry name" value="LplA"/>
    <property type="match status" value="1"/>
</dbReference>